<dbReference type="AlphaFoldDB" id="A0A2Z2P7E8"/>
<reference evidence="2 3" key="1">
    <citation type="submission" date="2016-12" db="EMBL/GenBank/DDBJ databases">
        <authorList>
            <person name="Song W.-J."/>
            <person name="Kurnit D.M."/>
        </authorList>
    </citation>
    <scope>NUCLEOTIDE SEQUENCE [LARGE SCALE GENOMIC DNA]</scope>
    <source>
        <strain evidence="2 3">IMCC3135</strain>
    </source>
</reference>
<dbReference type="KEGG" id="gai:IMCC3135_32860"/>
<accession>A0A2Z2P7E8</accession>
<keyword evidence="1" id="KW-0812">Transmembrane</keyword>
<evidence type="ECO:0000256" key="1">
    <source>
        <dbReference type="SAM" id="Phobius"/>
    </source>
</evidence>
<feature type="transmembrane region" description="Helical" evidence="1">
    <location>
        <begin position="17"/>
        <end position="38"/>
    </location>
</feature>
<evidence type="ECO:0000313" key="2">
    <source>
        <dbReference type="EMBL" id="ASJ76617.1"/>
    </source>
</evidence>
<name>A0A2Z2P7E8_9GAMM</name>
<sequence length="44" mass="5055">MDIRIGLPCTDEFFCQIAMWVIIIVGLLFCLGILIAIWSEIKKK</sequence>
<dbReference type="Proteomes" id="UP000250079">
    <property type="component" value="Chromosome"/>
</dbReference>
<proteinExistence type="predicted"/>
<organism evidence="2 3">
    <name type="scientific">Granulosicoccus antarcticus IMCC3135</name>
    <dbReference type="NCBI Taxonomy" id="1192854"/>
    <lineage>
        <taxon>Bacteria</taxon>
        <taxon>Pseudomonadati</taxon>
        <taxon>Pseudomonadota</taxon>
        <taxon>Gammaproteobacteria</taxon>
        <taxon>Chromatiales</taxon>
        <taxon>Granulosicoccaceae</taxon>
        <taxon>Granulosicoccus</taxon>
    </lineage>
</organism>
<evidence type="ECO:0000313" key="3">
    <source>
        <dbReference type="Proteomes" id="UP000250079"/>
    </source>
</evidence>
<protein>
    <submittedName>
        <fullName evidence="2">Uncharacterized protein</fullName>
    </submittedName>
</protein>
<keyword evidence="1" id="KW-0472">Membrane</keyword>
<keyword evidence="1" id="KW-1133">Transmembrane helix</keyword>
<dbReference type="EMBL" id="CP018632">
    <property type="protein sequence ID" value="ASJ76617.1"/>
    <property type="molecule type" value="Genomic_DNA"/>
</dbReference>
<gene>
    <name evidence="2" type="ORF">IMCC3135_32860</name>
</gene>
<keyword evidence="3" id="KW-1185">Reference proteome</keyword>